<accession>A0A3P2A2M4</accession>
<proteinExistence type="predicted"/>
<evidence type="ECO:0000313" key="1">
    <source>
        <dbReference type="EMBL" id="RRD89225.1"/>
    </source>
</evidence>
<evidence type="ECO:0000313" key="2">
    <source>
        <dbReference type="EMBL" id="VFB14803.1"/>
    </source>
</evidence>
<dbReference type="AlphaFoldDB" id="A0A3P2A2M4"/>
<evidence type="ECO:0000313" key="4">
    <source>
        <dbReference type="Proteomes" id="UP000396835"/>
    </source>
</evidence>
<dbReference type="EMBL" id="RQYF01000056">
    <property type="protein sequence ID" value="RRD89225.1"/>
    <property type="molecule type" value="Genomic_DNA"/>
</dbReference>
<evidence type="ECO:0000313" key="3">
    <source>
        <dbReference type="Proteomes" id="UP000279562"/>
    </source>
</evidence>
<reference evidence="2 4" key="2">
    <citation type="submission" date="2019-02" db="EMBL/GenBank/DDBJ databases">
        <authorList>
            <consortium name="Pathogen Informatics"/>
        </authorList>
    </citation>
    <scope>NUCLEOTIDE SEQUENCE [LARGE SCALE GENOMIC DNA]</scope>
    <source>
        <strain evidence="2 4">3012STDY7078512</strain>
    </source>
</reference>
<dbReference type="OrthoDB" id="1043421at2"/>
<keyword evidence="3" id="KW-1185">Reference proteome</keyword>
<sequence>MGDNIKFSENVILVDVTFLNEIVYSIKNALEMKLNRKLPHLDLPAWLSYLALDSGLRGKNNEVEVILVHEPISQTLNSCEPSDLKSLDNMACRMSLGEFLFSSVSSSGLVSTENLFLDLMNLALDSADVKCLMLLPFHPAYSEKVEDTLYDFFKGKNEEERKKAVYFTMEEPLKSVCCRCERVFYSLAHAFGINSDDL</sequence>
<dbReference type="Proteomes" id="UP000279562">
    <property type="component" value="Unassembled WGS sequence"/>
</dbReference>
<dbReference type="Proteomes" id="UP000396835">
    <property type="component" value="Unassembled WGS sequence"/>
</dbReference>
<protein>
    <submittedName>
        <fullName evidence="1">L-selectin</fullName>
    </submittedName>
</protein>
<name>A0A3P2A2M4_9BACE</name>
<dbReference type="GO" id="GO:0030246">
    <property type="term" value="F:carbohydrate binding"/>
    <property type="evidence" value="ECO:0007669"/>
    <property type="project" value="UniProtKB-KW"/>
</dbReference>
<dbReference type="RefSeq" id="WP_125239659.1">
    <property type="nucleotide sequence ID" value="NZ_CAACYH010000004.1"/>
</dbReference>
<organism evidence="1 3">
    <name type="scientific">Prevotella heparinolytica</name>
    <dbReference type="NCBI Taxonomy" id="28113"/>
    <lineage>
        <taxon>Bacteria</taxon>
        <taxon>Pseudomonadati</taxon>
        <taxon>Bacteroidota</taxon>
        <taxon>Bacteroidia</taxon>
        <taxon>Bacteroidales</taxon>
        <taxon>Bacteroidaceae</taxon>
        <taxon>Bacteroides</taxon>
    </lineage>
</organism>
<keyword evidence="1" id="KW-0430">Lectin</keyword>
<dbReference type="Pfam" id="PF20326">
    <property type="entry name" value="DUF6621"/>
    <property type="match status" value="1"/>
</dbReference>
<dbReference type="EMBL" id="CAACYH010000004">
    <property type="protein sequence ID" value="VFB14803.1"/>
    <property type="molecule type" value="Genomic_DNA"/>
</dbReference>
<reference evidence="1 3" key="1">
    <citation type="submission" date="2018-11" db="EMBL/GenBank/DDBJ databases">
        <title>Genomes From Bacteria Associated with the Canine Oral Cavity: a Test Case for Automated Genome-Based Taxonomic Assignment.</title>
        <authorList>
            <person name="Coil D.A."/>
            <person name="Jospin G."/>
            <person name="Darling A.E."/>
            <person name="Wallis C."/>
            <person name="Davis I.J."/>
            <person name="Harris S."/>
            <person name="Eisen J.A."/>
            <person name="Holcombe L.J."/>
            <person name="O'Flynn C."/>
        </authorList>
    </citation>
    <scope>NUCLEOTIDE SEQUENCE [LARGE SCALE GENOMIC DNA]</scope>
    <source>
        <strain evidence="1 3">OH1047_COT-310</strain>
    </source>
</reference>
<dbReference type="InterPro" id="IPR046729">
    <property type="entry name" value="DUF6621"/>
</dbReference>
<gene>
    <name evidence="1" type="ORF">EII33_10440</name>
    <name evidence="2" type="ORF">NCTC7812_02368</name>
</gene>